<dbReference type="RefSeq" id="WP_002224263.1">
    <property type="nucleotide sequence ID" value="NC_008118.1"/>
</dbReference>
<dbReference type="Pfam" id="PF13643">
    <property type="entry name" value="DUF4145"/>
    <property type="match status" value="1"/>
</dbReference>
<geneLocation type="plasmid" evidence="2 3">
    <name>pMT</name>
</geneLocation>
<dbReference type="InterPro" id="IPR025285">
    <property type="entry name" value="DUF4145"/>
</dbReference>
<keyword evidence="2" id="KW-0614">Plasmid</keyword>
<dbReference type="AlphaFoldDB" id="A0A0H2YN07"/>
<dbReference type="EMBL" id="CP000306">
    <property type="protein sequence ID" value="ABG20416.1"/>
    <property type="molecule type" value="Genomic_DNA"/>
</dbReference>
<protein>
    <recommendedName>
        <fullName evidence="1">DUF4145 domain-containing protein</fullName>
    </recommendedName>
</protein>
<evidence type="ECO:0000313" key="3">
    <source>
        <dbReference type="Proteomes" id="UP000008936"/>
    </source>
</evidence>
<gene>
    <name evidence="2" type="ordered locus">YPN_MT0102</name>
</gene>
<dbReference type="KEGG" id="ypn:YPN_MT0102"/>
<accession>A0A0H2YN07</accession>
<reference evidence="2 3" key="1">
    <citation type="journal article" date="2006" name="J. Bacteriol.">
        <title>Complete genome sequence of Yersinia pestis strains Antiqua and Nepal516: evidence of gene reduction in an emerging pathogen.</title>
        <authorList>
            <person name="Chain P.S."/>
            <person name="Hu P."/>
            <person name="Malfatti S.A."/>
            <person name="Radnedge L."/>
            <person name="Larimer F."/>
            <person name="Vergez L.M."/>
            <person name="Worsham P."/>
            <person name="Chu M.C."/>
            <person name="Andersen G.L."/>
        </authorList>
    </citation>
    <scope>NUCLEOTIDE SEQUENCE [LARGE SCALE GENOMIC DNA]</scope>
    <source>
        <strain evidence="2 3">Nepal516</strain>
        <plasmid evidence="3">pMT</plasmid>
    </source>
</reference>
<evidence type="ECO:0000259" key="1">
    <source>
        <dbReference type="Pfam" id="PF13643"/>
    </source>
</evidence>
<dbReference type="Proteomes" id="UP000008936">
    <property type="component" value="Plasmid pMT"/>
</dbReference>
<name>A0A0H2YN07_YERPN</name>
<dbReference type="HOGENOM" id="CLU_081512_2_0_6"/>
<sequence length="240" mass="27383">MPEKIFKAPCPTCRGTCNTLVHGEIQKEWSNAVDSFNLSYGQDSHKLLECCGCGTVFYYKDSWGSEHGDNDIYGKFTPTHFIETVPAPEQPKLKPDWLFEIYKKDQILFFILDEVYTAYEHGSFILASTGLRTAFDHSCAHIGIPNAYTMEQKVKDVFVKGYVSETERDQLRIVIEAGNAAAHRGWRPDKSAFESLLHVAEKFIQQVILRDLEIEKIGEKIPKKQKKKGDCKQYCVIACF</sequence>
<proteinExistence type="predicted"/>
<organism evidence="2 3">
    <name type="scientific">Yersinia pestis bv. Antiqua (strain Nepal516)</name>
    <dbReference type="NCBI Taxonomy" id="377628"/>
    <lineage>
        <taxon>Bacteria</taxon>
        <taxon>Pseudomonadati</taxon>
        <taxon>Pseudomonadota</taxon>
        <taxon>Gammaproteobacteria</taxon>
        <taxon>Enterobacterales</taxon>
        <taxon>Yersiniaceae</taxon>
        <taxon>Yersinia</taxon>
    </lineage>
</organism>
<evidence type="ECO:0000313" key="2">
    <source>
        <dbReference type="EMBL" id="ABG20416.1"/>
    </source>
</evidence>
<feature type="domain" description="DUF4145" evidence="1">
    <location>
        <begin position="114"/>
        <end position="197"/>
    </location>
</feature>